<accession>A0A564YUB5</accession>
<dbReference type="Pfam" id="PF00001">
    <property type="entry name" value="7tm_1"/>
    <property type="match status" value="1"/>
</dbReference>
<comment type="subcellular location">
    <subcellularLocation>
        <location evidence="1">Cell membrane</location>
        <topology evidence="1">Multi-pass membrane protein</topology>
    </subcellularLocation>
</comment>
<feature type="transmembrane region" description="Helical" evidence="9">
    <location>
        <begin position="255"/>
        <end position="278"/>
    </location>
</feature>
<evidence type="ECO:0000256" key="2">
    <source>
        <dbReference type="ARBA" id="ARBA00022475"/>
    </source>
</evidence>
<evidence type="ECO:0000256" key="3">
    <source>
        <dbReference type="ARBA" id="ARBA00022692"/>
    </source>
</evidence>
<evidence type="ECO:0000313" key="12">
    <source>
        <dbReference type="Proteomes" id="UP000321570"/>
    </source>
</evidence>
<evidence type="ECO:0000259" key="10">
    <source>
        <dbReference type="PROSITE" id="PS50262"/>
    </source>
</evidence>
<dbReference type="Proteomes" id="UP000321570">
    <property type="component" value="Unassembled WGS sequence"/>
</dbReference>
<evidence type="ECO:0000256" key="5">
    <source>
        <dbReference type="ARBA" id="ARBA00023040"/>
    </source>
</evidence>
<dbReference type="InterPro" id="IPR000276">
    <property type="entry name" value="GPCR_Rhodpsn"/>
</dbReference>
<dbReference type="PANTHER" id="PTHR46925">
    <property type="entry name" value="G-PROTEIN COUPLED RECEPTOR TKR-1-RELATED"/>
    <property type="match status" value="1"/>
</dbReference>
<evidence type="ECO:0000256" key="9">
    <source>
        <dbReference type="SAM" id="Phobius"/>
    </source>
</evidence>
<feature type="transmembrane region" description="Helical" evidence="9">
    <location>
        <begin position="137"/>
        <end position="161"/>
    </location>
</feature>
<evidence type="ECO:0000256" key="6">
    <source>
        <dbReference type="ARBA" id="ARBA00023136"/>
    </source>
</evidence>
<gene>
    <name evidence="11" type="ORF">WMSIL1_LOCUS9175</name>
</gene>
<dbReference type="InterPro" id="IPR001681">
    <property type="entry name" value="Neurokn_rcpt"/>
</dbReference>
<feature type="transmembrane region" description="Helical" evidence="9">
    <location>
        <begin position="24"/>
        <end position="48"/>
    </location>
</feature>
<protein>
    <recommendedName>
        <fullName evidence="10">G-protein coupled receptors family 1 profile domain-containing protein</fullName>
    </recommendedName>
</protein>
<feature type="domain" description="G-protein coupled receptors family 1 profile" evidence="10">
    <location>
        <begin position="40"/>
        <end position="313"/>
    </location>
</feature>
<evidence type="ECO:0000313" key="11">
    <source>
        <dbReference type="EMBL" id="VUZ50278.1"/>
    </source>
</evidence>
<evidence type="ECO:0000256" key="7">
    <source>
        <dbReference type="ARBA" id="ARBA00023170"/>
    </source>
</evidence>
<name>A0A564YUB5_HYMDI</name>
<dbReference type="InterPro" id="IPR017452">
    <property type="entry name" value="GPCR_Rhodpsn_7TM"/>
</dbReference>
<dbReference type="AlphaFoldDB" id="A0A564YUB5"/>
<keyword evidence="12" id="KW-1185">Reference proteome</keyword>
<feature type="transmembrane region" description="Helical" evidence="9">
    <location>
        <begin position="207"/>
        <end position="234"/>
    </location>
</feature>
<dbReference type="GO" id="GO:0004995">
    <property type="term" value="F:tachykinin receptor activity"/>
    <property type="evidence" value="ECO:0007669"/>
    <property type="project" value="InterPro"/>
</dbReference>
<dbReference type="SUPFAM" id="SSF81321">
    <property type="entry name" value="Family A G protein-coupled receptor-like"/>
    <property type="match status" value="1"/>
</dbReference>
<keyword evidence="4 9" id="KW-1133">Transmembrane helix</keyword>
<sequence>MENTENSPHFTCSPPPPTSLIDCVIKVVIFAFMSVFIIFGNGLVVWIVLTTKRMRTVTNYFLVNLSLGDMLSVFQIIPNVYVNIANDWPFGLAYCRFSQFFTAFSIALSVLTFTGLTADRYIAIKYPLRPRSRPSTILCIIGCIWIVSFLIGLPALIASHIEVHVPCSSNESSATISPEHINTTDEQNVQLSCILYWTDESGLAYDIALFILMYILPLMILFATYIPITVKLWSDRGLGEVTRAQIDGIQSKKRVVKMLIAVMVIFAICWLPYQLFFLSLRATKDNNNPILPIIFICCYGLAMSNSMYNPIVYCIMNRREDEPASFYFEKTYEDDEQQTN</sequence>
<dbReference type="EMBL" id="CABIJS010000355">
    <property type="protein sequence ID" value="VUZ50278.1"/>
    <property type="molecule type" value="Genomic_DNA"/>
</dbReference>
<proteinExistence type="predicted"/>
<keyword evidence="3 9" id="KW-0812">Transmembrane</keyword>
<keyword evidence="5" id="KW-0297">G-protein coupled receptor</keyword>
<dbReference type="Gene3D" id="1.20.1070.10">
    <property type="entry name" value="Rhodopsin 7-helix transmembrane proteins"/>
    <property type="match status" value="1"/>
</dbReference>
<keyword evidence="6 9" id="KW-0472">Membrane</keyword>
<keyword evidence="2" id="KW-1003">Cell membrane</keyword>
<dbReference type="PROSITE" id="PS50262">
    <property type="entry name" value="G_PROTEIN_RECEP_F1_2"/>
    <property type="match status" value="1"/>
</dbReference>
<feature type="transmembrane region" description="Helical" evidence="9">
    <location>
        <begin position="290"/>
        <end position="308"/>
    </location>
</feature>
<reference evidence="11 12" key="1">
    <citation type="submission" date="2019-07" db="EMBL/GenBank/DDBJ databases">
        <authorList>
            <person name="Jastrzebski P J."/>
            <person name="Paukszto L."/>
            <person name="Jastrzebski P J."/>
        </authorList>
    </citation>
    <scope>NUCLEOTIDE SEQUENCE [LARGE SCALE GENOMIC DNA]</scope>
    <source>
        <strain evidence="11 12">WMS-il1</strain>
    </source>
</reference>
<organism evidence="11 12">
    <name type="scientific">Hymenolepis diminuta</name>
    <name type="common">Rat tapeworm</name>
    <dbReference type="NCBI Taxonomy" id="6216"/>
    <lineage>
        <taxon>Eukaryota</taxon>
        <taxon>Metazoa</taxon>
        <taxon>Spiralia</taxon>
        <taxon>Lophotrochozoa</taxon>
        <taxon>Platyhelminthes</taxon>
        <taxon>Cestoda</taxon>
        <taxon>Eucestoda</taxon>
        <taxon>Cyclophyllidea</taxon>
        <taxon>Hymenolepididae</taxon>
        <taxon>Hymenolepis</taxon>
    </lineage>
</organism>
<dbReference type="SMART" id="SM01381">
    <property type="entry name" value="7TM_GPCR_Srsx"/>
    <property type="match status" value="1"/>
</dbReference>
<feature type="transmembrane region" description="Helical" evidence="9">
    <location>
        <begin position="60"/>
        <end position="77"/>
    </location>
</feature>
<keyword evidence="8" id="KW-0807">Transducer</keyword>
<dbReference type="PRINTS" id="PR00237">
    <property type="entry name" value="GPCRRHODOPSN"/>
</dbReference>
<dbReference type="GO" id="GO:0005886">
    <property type="term" value="C:plasma membrane"/>
    <property type="evidence" value="ECO:0007669"/>
    <property type="project" value="UniProtKB-SubCell"/>
</dbReference>
<evidence type="ECO:0000256" key="8">
    <source>
        <dbReference type="ARBA" id="ARBA00023224"/>
    </source>
</evidence>
<evidence type="ECO:0000256" key="4">
    <source>
        <dbReference type="ARBA" id="ARBA00022989"/>
    </source>
</evidence>
<evidence type="ECO:0000256" key="1">
    <source>
        <dbReference type="ARBA" id="ARBA00004651"/>
    </source>
</evidence>
<keyword evidence="7" id="KW-0675">Receptor</keyword>
<feature type="transmembrane region" description="Helical" evidence="9">
    <location>
        <begin position="97"/>
        <end position="116"/>
    </location>
</feature>
<dbReference type="PANTHER" id="PTHR46925:SF2">
    <property type="entry name" value="G-PROTEIN COUPLED RECEPTOR TKR-1-RELATED"/>
    <property type="match status" value="1"/>
</dbReference>